<dbReference type="PROSITE" id="PS52016">
    <property type="entry name" value="TONB_DEPENDENT_REC_3"/>
    <property type="match status" value="1"/>
</dbReference>
<dbReference type="PANTHER" id="PTHR30069">
    <property type="entry name" value="TONB-DEPENDENT OUTER MEMBRANE RECEPTOR"/>
    <property type="match status" value="1"/>
</dbReference>
<evidence type="ECO:0000256" key="10">
    <source>
        <dbReference type="PROSITE-ProRule" id="PRU01360"/>
    </source>
</evidence>
<evidence type="ECO:0000256" key="2">
    <source>
        <dbReference type="ARBA" id="ARBA00022448"/>
    </source>
</evidence>
<keyword evidence="5" id="KW-0732">Signal</keyword>
<keyword evidence="4 10" id="KW-0812">Transmembrane</keyword>
<evidence type="ECO:0000256" key="8">
    <source>
        <dbReference type="ARBA" id="ARBA00023170"/>
    </source>
</evidence>
<evidence type="ECO:0000256" key="9">
    <source>
        <dbReference type="ARBA" id="ARBA00023237"/>
    </source>
</evidence>
<dbReference type="InterPro" id="IPR036942">
    <property type="entry name" value="Beta-barrel_TonB_sf"/>
</dbReference>
<evidence type="ECO:0000259" key="13">
    <source>
        <dbReference type="Pfam" id="PF07715"/>
    </source>
</evidence>
<evidence type="ECO:0000313" key="14">
    <source>
        <dbReference type="EMBL" id="ETR69989.1"/>
    </source>
</evidence>
<evidence type="ECO:0000256" key="5">
    <source>
        <dbReference type="ARBA" id="ARBA00022729"/>
    </source>
</evidence>
<comment type="caution">
    <text evidence="14">The sequence shown here is derived from an EMBL/GenBank/DDBJ whole genome shotgun (WGS) entry which is preliminary data.</text>
</comment>
<dbReference type="GO" id="GO:0009279">
    <property type="term" value="C:cell outer membrane"/>
    <property type="evidence" value="ECO:0007669"/>
    <property type="project" value="UniProtKB-SubCell"/>
</dbReference>
<feature type="domain" description="TonB-dependent receptor-like beta-barrel" evidence="12">
    <location>
        <begin position="234"/>
        <end position="688"/>
    </location>
</feature>
<comment type="subcellular location">
    <subcellularLocation>
        <location evidence="1 10">Cell outer membrane</location>
        <topology evidence="1 10">Multi-pass membrane protein</topology>
    </subcellularLocation>
</comment>
<feature type="domain" description="TonB-dependent receptor plug" evidence="13">
    <location>
        <begin position="55"/>
        <end position="163"/>
    </location>
</feature>
<name>A0A1V1P527_9BACT</name>
<dbReference type="PANTHER" id="PTHR30069:SF29">
    <property type="entry name" value="HEMOGLOBIN AND HEMOGLOBIN-HAPTOGLOBIN-BINDING PROTEIN 1-RELATED"/>
    <property type="match status" value="1"/>
</dbReference>
<sequence length="724" mass="82911">MNKLNRLIMTYLIYSILWTTTCQASNIVMELAQLSIEDLMEVTVSSVGFFDLPPEQVPGSIQIITTEQLENSPATGLADMLDLYVSGIHVGNSSRNGASYAVRGIQMPDNSTTVFMFDGQNINSGAGLGVNMNLDLPLLGDISQLEVIKGPCALVHGSGAMNGFVNIVPKNGTDYPGAYWNVQYGFREQQVKMEHAYGHSYGYDKDIFVYFGMIDAEGFSGKKSFGYEKTQPELHHDYNYHCRFFDTSYRWSMVWNHNNFHLTSLLQNDQGSSNAIYPFLKSPMEYYQGSFLASLSWESHITPYESLEWHFPISFIDLGLIGQGPGYHKSHTNEEGGAECHIENRLIIKTHRLPNHAIAFGGLFGKRHFRAGDYYLKKDPDNDGRLLDSDWHEFGLFFEDIFHITPQWILLFGFRHDTIENDDFNIPEFIHSHRKQTNVYKQEYKDVSTFRLATSYGLSPDDTIKLSLQEGYHQANMFNYYEIFYGSTILQDDMPFELMQSLEFNYTHNEPDHGLAFGVNLYLNSYENSILVNTVMQENMTGNELMNPTLESDFLMDEIFGNGPSFASIGGEFDMNWDMTSNTHLFFSYAYTQPHDMDENKNTVLSVANDDCTRWLTYPRHIIKGAIRHKTFNDRLSLNLHANYSSAIEVLSKSRMKKSQYYPPLMKVHASISLNLTDQLSFQVIGRNIFDNDTPPVSFHFYEPWEGNLGEDSPFVYMSLTWKE</sequence>
<keyword evidence="7 10" id="KW-0472">Membrane</keyword>
<dbReference type="GO" id="GO:0015344">
    <property type="term" value="F:siderophore uptake transmembrane transporter activity"/>
    <property type="evidence" value="ECO:0007669"/>
    <property type="project" value="TreeGrafter"/>
</dbReference>
<evidence type="ECO:0000313" key="15">
    <source>
        <dbReference type="Proteomes" id="UP000189670"/>
    </source>
</evidence>
<dbReference type="Pfam" id="PF00593">
    <property type="entry name" value="TonB_dep_Rec_b-barrel"/>
    <property type="match status" value="1"/>
</dbReference>
<reference evidence="15" key="1">
    <citation type="submission" date="2012-11" db="EMBL/GenBank/DDBJ databases">
        <authorList>
            <person name="Lucero-Rivera Y.E."/>
            <person name="Tovar-Ramirez D."/>
        </authorList>
    </citation>
    <scope>NUCLEOTIDE SEQUENCE [LARGE SCALE GENOMIC DNA]</scope>
    <source>
        <strain evidence="15">Araruama</strain>
    </source>
</reference>
<dbReference type="InterPro" id="IPR039426">
    <property type="entry name" value="TonB-dep_rcpt-like"/>
</dbReference>
<proteinExistence type="inferred from homology"/>
<keyword evidence="2 10" id="KW-0813">Transport</keyword>
<dbReference type="Gene3D" id="2.170.130.10">
    <property type="entry name" value="TonB-dependent receptor, plug domain"/>
    <property type="match status" value="1"/>
</dbReference>
<accession>A0A1V1P527</accession>
<evidence type="ECO:0000256" key="1">
    <source>
        <dbReference type="ARBA" id="ARBA00004571"/>
    </source>
</evidence>
<dbReference type="AlphaFoldDB" id="A0A1V1P527"/>
<dbReference type="GO" id="GO:0044718">
    <property type="term" value="P:siderophore transmembrane transport"/>
    <property type="evidence" value="ECO:0007669"/>
    <property type="project" value="TreeGrafter"/>
</dbReference>
<protein>
    <recommendedName>
        <fullName evidence="16">TonB-dependent receptor</fullName>
    </recommendedName>
</protein>
<keyword evidence="9 10" id="KW-0998">Cell outer membrane</keyword>
<dbReference type="Pfam" id="PF07715">
    <property type="entry name" value="Plug"/>
    <property type="match status" value="1"/>
</dbReference>
<gene>
    <name evidence="14" type="ORF">OMM_03565</name>
</gene>
<dbReference type="InterPro" id="IPR037066">
    <property type="entry name" value="Plug_dom_sf"/>
</dbReference>
<evidence type="ECO:0000256" key="7">
    <source>
        <dbReference type="ARBA" id="ARBA00023136"/>
    </source>
</evidence>
<dbReference type="SUPFAM" id="SSF56935">
    <property type="entry name" value="Porins"/>
    <property type="match status" value="1"/>
</dbReference>
<evidence type="ECO:0000256" key="4">
    <source>
        <dbReference type="ARBA" id="ARBA00022692"/>
    </source>
</evidence>
<dbReference type="EMBL" id="ATBP01000512">
    <property type="protein sequence ID" value="ETR69989.1"/>
    <property type="molecule type" value="Genomic_DNA"/>
</dbReference>
<keyword evidence="6 11" id="KW-0798">TonB box</keyword>
<comment type="similarity">
    <text evidence="10 11">Belongs to the TonB-dependent receptor family.</text>
</comment>
<organism evidence="14 15">
    <name type="scientific">Candidatus Magnetoglobus multicellularis str. Araruama</name>
    <dbReference type="NCBI Taxonomy" id="890399"/>
    <lineage>
        <taxon>Bacteria</taxon>
        <taxon>Pseudomonadati</taxon>
        <taxon>Thermodesulfobacteriota</taxon>
        <taxon>Desulfobacteria</taxon>
        <taxon>Desulfobacterales</taxon>
        <taxon>Desulfobacteraceae</taxon>
        <taxon>Candidatus Magnetoglobus</taxon>
    </lineage>
</organism>
<keyword evidence="8" id="KW-0675">Receptor</keyword>
<evidence type="ECO:0008006" key="16">
    <source>
        <dbReference type="Google" id="ProtNLM"/>
    </source>
</evidence>
<dbReference type="InterPro" id="IPR000531">
    <property type="entry name" value="Beta-barrel_TonB"/>
</dbReference>
<dbReference type="Gene3D" id="2.40.170.20">
    <property type="entry name" value="TonB-dependent receptor, beta-barrel domain"/>
    <property type="match status" value="1"/>
</dbReference>
<dbReference type="InterPro" id="IPR012910">
    <property type="entry name" value="Plug_dom"/>
</dbReference>
<keyword evidence="3 10" id="KW-1134">Transmembrane beta strand</keyword>
<evidence type="ECO:0000256" key="11">
    <source>
        <dbReference type="RuleBase" id="RU003357"/>
    </source>
</evidence>
<evidence type="ECO:0000259" key="12">
    <source>
        <dbReference type="Pfam" id="PF00593"/>
    </source>
</evidence>
<evidence type="ECO:0000256" key="3">
    <source>
        <dbReference type="ARBA" id="ARBA00022452"/>
    </source>
</evidence>
<evidence type="ECO:0000256" key="6">
    <source>
        <dbReference type="ARBA" id="ARBA00023077"/>
    </source>
</evidence>
<dbReference type="Proteomes" id="UP000189670">
    <property type="component" value="Unassembled WGS sequence"/>
</dbReference>